<keyword evidence="4" id="KW-0804">Transcription</keyword>
<dbReference type="Gene3D" id="1.10.10.10">
    <property type="entry name" value="Winged helix-like DNA-binding domain superfamily/Winged helix DNA-binding domain"/>
    <property type="match status" value="1"/>
</dbReference>
<dbReference type="InterPro" id="IPR036388">
    <property type="entry name" value="WH-like_DNA-bd_sf"/>
</dbReference>
<comment type="similarity">
    <text evidence="1">Belongs to the LysR transcriptional regulatory family.</text>
</comment>
<dbReference type="SUPFAM" id="SSF46785">
    <property type="entry name" value="Winged helix' DNA-binding domain"/>
    <property type="match status" value="1"/>
</dbReference>
<dbReference type="PRINTS" id="PR00039">
    <property type="entry name" value="HTHLYSR"/>
</dbReference>
<dbReference type="InterPro" id="IPR005119">
    <property type="entry name" value="LysR_subst-bd"/>
</dbReference>
<dbReference type="Proteomes" id="UP001596103">
    <property type="component" value="Unassembled WGS sequence"/>
</dbReference>
<dbReference type="EMBL" id="JBHSMP010000021">
    <property type="protein sequence ID" value="MFC5430711.1"/>
    <property type="molecule type" value="Genomic_DNA"/>
</dbReference>
<organism evidence="6 7">
    <name type="scientific">Paraburkholderia denitrificans</name>
    <dbReference type="NCBI Taxonomy" id="694025"/>
    <lineage>
        <taxon>Bacteria</taxon>
        <taxon>Pseudomonadati</taxon>
        <taxon>Pseudomonadota</taxon>
        <taxon>Betaproteobacteria</taxon>
        <taxon>Burkholderiales</taxon>
        <taxon>Burkholderiaceae</taxon>
        <taxon>Paraburkholderia</taxon>
    </lineage>
</organism>
<keyword evidence="3" id="KW-0238">DNA-binding</keyword>
<proteinExistence type="inferred from homology"/>
<dbReference type="CDD" id="cd05466">
    <property type="entry name" value="PBP2_LTTR_substrate"/>
    <property type="match status" value="1"/>
</dbReference>
<evidence type="ECO:0000313" key="6">
    <source>
        <dbReference type="EMBL" id="MFC5430711.1"/>
    </source>
</evidence>
<comment type="caution">
    <text evidence="6">The sequence shown here is derived from an EMBL/GenBank/DDBJ whole genome shotgun (WGS) entry which is preliminary data.</text>
</comment>
<evidence type="ECO:0000256" key="1">
    <source>
        <dbReference type="ARBA" id="ARBA00009437"/>
    </source>
</evidence>
<sequence>MKYMDHQLRLFLAIAKSQSLSAAAEALDLTQSSLSKQLGTLETYVGQALFERHGRGVSLSDAGQRLLDAARPAYELIDTCITQLREQQGITEGTLRVATIHTLSYYFIADVMAKFMGQRPKVNITLLGRSSPDVVDLVETGKADVGFVYDTAVASDGVDITPLFDEDMCLVVHENSAFAALDEISLTEHKVPLIVFPQHYALRRMLAAEIPHLDIAAEVDTVDAMLKLASVTAGQCILPDLMPTRLLQDYHLKRIRITSPALRRRIVAISRRGRVQSPLLSLLLHIAQTTLN</sequence>
<dbReference type="Pfam" id="PF03466">
    <property type="entry name" value="LysR_substrate"/>
    <property type="match status" value="1"/>
</dbReference>
<dbReference type="PANTHER" id="PTHR30419">
    <property type="entry name" value="HTH-TYPE TRANSCRIPTIONAL REGULATOR YBHD"/>
    <property type="match status" value="1"/>
</dbReference>
<reference evidence="7" key="1">
    <citation type="journal article" date="2019" name="Int. J. Syst. Evol. Microbiol.">
        <title>The Global Catalogue of Microorganisms (GCM) 10K type strain sequencing project: providing services to taxonomists for standard genome sequencing and annotation.</title>
        <authorList>
            <consortium name="The Broad Institute Genomics Platform"/>
            <consortium name="The Broad Institute Genome Sequencing Center for Infectious Disease"/>
            <person name="Wu L."/>
            <person name="Ma J."/>
        </authorList>
    </citation>
    <scope>NUCLEOTIDE SEQUENCE [LARGE SCALE GENOMIC DNA]</scope>
    <source>
        <strain evidence="7">CCUG 56042</strain>
    </source>
</reference>
<dbReference type="PROSITE" id="PS50931">
    <property type="entry name" value="HTH_LYSR"/>
    <property type="match status" value="1"/>
</dbReference>
<dbReference type="SUPFAM" id="SSF53850">
    <property type="entry name" value="Periplasmic binding protein-like II"/>
    <property type="match status" value="1"/>
</dbReference>
<evidence type="ECO:0000256" key="4">
    <source>
        <dbReference type="ARBA" id="ARBA00023163"/>
    </source>
</evidence>
<evidence type="ECO:0000256" key="2">
    <source>
        <dbReference type="ARBA" id="ARBA00023015"/>
    </source>
</evidence>
<name>A0ABW0JC32_9BURK</name>
<keyword evidence="7" id="KW-1185">Reference proteome</keyword>
<accession>A0ABW0JC32</accession>
<dbReference type="InterPro" id="IPR036390">
    <property type="entry name" value="WH_DNA-bd_sf"/>
</dbReference>
<dbReference type="Pfam" id="PF00126">
    <property type="entry name" value="HTH_1"/>
    <property type="match status" value="1"/>
</dbReference>
<dbReference type="InterPro" id="IPR000847">
    <property type="entry name" value="LysR_HTH_N"/>
</dbReference>
<keyword evidence="2" id="KW-0805">Transcription regulation</keyword>
<dbReference type="InterPro" id="IPR050950">
    <property type="entry name" value="HTH-type_LysR_regulators"/>
</dbReference>
<gene>
    <name evidence="6" type="ORF">ACFPTO_18170</name>
</gene>
<dbReference type="RefSeq" id="WP_377713389.1">
    <property type="nucleotide sequence ID" value="NZ_JBHSMP010000021.1"/>
</dbReference>
<dbReference type="Gene3D" id="3.40.190.290">
    <property type="match status" value="1"/>
</dbReference>
<protein>
    <submittedName>
        <fullName evidence="6">LysR family transcriptional regulator</fullName>
    </submittedName>
</protein>
<evidence type="ECO:0000313" key="7">
    <source>
        <dbReference type="Proteomes" id="UP001596103"/>
    </source>
</evidence>
<feature type="domain" description="HTH lysR-type" evidence="5">
    <location>
        <begin position="1"/>
        <end position="60"/>
    </location>
</feature>
<evidence type="ECO:0000259" key="5">
    <source>
        <dbReference type="PROSITE" id="PS50931"/>
    </source>
</evidence>
<evidence type="ECO:0000256" key="3">
    <source>
        <dbReference type="ARBA" id="ARBA00023125"/>
    </source>
</evidence>